<accession>A0A699WC77</accession>
<protein>
    <submittedName>
        <fullName evidence="1">Uncharacterized protein</fullName>
    </submittedName>
</protein>
<name>A0A699WC77_TANCI</name>
<feature type="non-terminal residue" evidence="1">
    <location>
        <position position="40"/>
    </location>
</feature>
<dbReference type="EMBL" id="BKCJ011596250">
    <property type="protein sequence ID" value="GFD43376.1"/>
    <property type="molecule type" value="Genomic_DNA"/>
</dbReference>
<comment type="caution">
    <text evidence="1">The sequence shown here is derived from an EMBL/GenBank/DDBJ whole genome shotgun (WGS) entry which is preliminary data.</text>
</comment>
<reference evidence="1" key="1">
    <citation type="journal article" date="2019" name="Sci. Rep.">
        <title>Draft genome of Tanacetum cinerariifolium, the natural source of mosquito coil.</title>
        <authorList>
            <person name="Yamashiro T."/>
            <person name="Shiraishi A."/>
            <person name="Satake H."/>
            <person name="Nakayama K."/>
        </authorList>
    </citation>
    <scope>NUCLEOTIDE SEQUENCE</scope>
</reference>
<organism evidence="1">
    <name type="scientific">Tanacetum cinerariifolium</name>
    <name type="common">Dalmatian daisy</name>
    <name type="synonym">Chrysanthemum cinerariifolium</name>
    <dbReference type="NCBI Taxonomy" id="118510"/>
    <lineage>
        <taxon>Eukaryota</taxon>
        <taxon>Viridiplantae</taxon>
        <taxon>Streptophyta</taxon>
        <taxon>Embryophyta</taxon>
        <taxon>Tracheophyta</taxon>
        <taxon>Spermatophyta</taxon>
        <taxon>Magnoliopsida</taxon>
        <taxon>eudicotyledons</taxon>
        <taxon>Gunneridae</taxon>
        <taxon>Pentapetalae</taxon>
        <taxon>asterids</taxon>
        <taxon>campanulids</taxon>
        <taxon>Asterales</taxon>
        <taxon>Asteraceae</taxon>
        <taxon>Asteroideae</taxon>
        <taxon>Anthemideae</taxon>
        <taxon>Anthemidinae</taxon>
        <taxon>Tanacetum</taxon>
    </lineage>
</organism>
<dbReference type="AlphaFoldDB" id="A0A699WC77"/>
<proteinExistence type="predicted"/>
<sequence>MASLPTVGALLGTGSFVGTFFHTLVPTLGNDGCNSTDQDL</sequence>
<gene>
    <name evidence="1" type="ORF">Tci_915345</name>
</gene>
<evidence type="ECO:0000313" key="1">
    <source>
        <dbReference type="EMBL" id="GFD43376.1"/>
    </source>
</evidence>